<keyword evidence="3" id="KW-1185">Reference proteome</keyword>
<name>A0AAV2SQ36_MEGNR</name>
<proteinExistence type="predicted"/>
<feature type="compositionally biased region" description="Basic and acidic residues" evidence="1">
    <location>
        <begin position="17"/>
        <end position="29"/>
    </location>
</feature>
<feature type="region of interest" description="Disordered" evidence="1">
    <location>
        <begin position="675"/>
        <end position="694"/>
    </location>
</feature>
<sequence length="1344" mass="152135">MQNTSHNKENGIQIKIDSLENKAELEKNTKGTTSKTTDPVEDLDKETNGEKYIVDNKTSEELSPGTSKEKLKNVKQNQSKFMLVDTSKFANRKLLGNINKFEKFNESIDSVFLSMESQEKIIEIKKDVKQKESKDLKGKPKNISLKNKSEFFPTKNKIISINKREKESQSVLLKTDTINNVKKECIASENDHLNQESDTTNMAKKPNKIELSKVLFGKPRQVNKELVKTQQRESKDLKGKPKNLSLNYKSDIVSTENKNISINKRQKESRSDLLKIDLVNNEIKECMASGNNHLNKENDTANVAEKPKKTALSKVLFGKPRQVSKELDKTKIKESNDFLIPESQENKADNVFSPKHKKSNRLPNKMIIVNSSSLVKKFSDTKRDIENQTSTPIRDFGAENDNGQNIMKRLCEKGVSVIKPKVLIKEIKNKNADNTDEILNFNKNTQKQGNIDLNNRKKSLVSLKIDLEDTLDDIVANLSFNESQGFEMDKNISNNKLITNFNDDHACDSDMFDNSSGTVVNELQYQRNVENCLMENHKISIVSKKEDLSLIDTLNYENDSNKIKNEHTNTTSQRYSHDWNTLDSQDFIDISMENNLKEYEVLEKTNGSNVIHEHVHSISEMDSDGCLETLNGVENNKRFAELVNTEAIGEFSKVDNGSGVLWDTMDSADFAYLSAESENQSETSASDPDLNGNRRAKKLREKVIQEFSDISSECFNLEDIEKELDNETDVTAGSDIIEFVGKYSIESKHGSNRTSLHKKVKDKSNVRKQSINNKVRTVGLSRPRSNSKSSKRKRSTIFNESFKRHKLDCSNVDDRNMNKCDSPNMRGMETPLYEACSEELDFGVDLTKSEGNLNSDSKKIKGAELLNNGTYICPRKDSGMFEETKNQTSDMLVLHDLNSVSDLNKNVSLLEGNNVSENESRHSRAPVSQQKSASDKTENNDNLNQENEAENGNETISDSFLEEAFESYFEMPTQDNRSSIQKIVPGNHIHDLIVDKKQHLSIAENSKVDKKPCNELATEKTTTDIGELANNFTFGNTFACISQWNVTEALSEEKNHKVQIIQGDESLFCGNKDISEKKSVEKNKINPKPEGSNLIKKPVSKERLSHDLFAMTPSPEPRKLELLKPKEIVKVKDQNRLNKTSEEVKNRVNMTETFTGTEENNASNIAERNLEVNENSFNMSDSFQCSSDTLYIIDVVGNGQLFKTFIEEWSHQTVFSMSLACEKKPTQTKQGEGIGWRIGNGVRSSRRSHKTKEEEVAGVVVENTELLIVGIAICWGHEVYYINLRTMQEGPISCTLPTPPLSDNVPFEERVEKVKQVLEKLCIIGKCTVRMWDVKTSVRLLAAS</sequence>
<dbReference type="Proteomes" id="UP001497623">
    <property type="component" value="Unassembled WGS sequence"/>
</dbReference>
<organism evidence="2 3">
    <name type="scientific">Meganyctiphanes norvegica</name>
    <name type="common">Northern krill</name>
    <name type="synonym">Thysanopoda norvegica</name>
    <dbReference type="NCBI Taxonomy" id="48144"/>
    <lineage>
        <taxon>Eukaryota</taxon>
        <taxon>Metazoa</taxon>
        <taxon>Ecdysozoa</taxon>
        <taxon>Arthropoda</taxon>
        <taxon>Crustacea</taxon>
        <taxon>Multicrustacea</taxon>
        <taxon>Malacostraca</taxon>
        <taxon>Eumalacostraca</taxon>
        <taxon>Eucarida</taxon>
        <taxon>Euphausiacea</taxon>
        <taxon>Euphausiidae</taxon>
        <taxon>Meganyctiphanes</taxon>
    </lineage>
</organism>
<evidence type="ECO:0000313" key="3">
    <source>
        <dbReference type="Proteomes" id="UP001497623"/>
    </source>
</evidence>
<evidence type="ECO:0000256" key="1">
    <source>
        <dbReference type="SAM" id="MobiDB-lite"/>
    </source>
</evidence>
<feature type="compositionally biased region" description="Polar residues" evidence="1">
    <location>
        <begin position="676"/>
        <end position="686"/>
    </location>
</feature>
<feature type="region of interest" description="Disordered" evidence="1">
    <location>
        <begin position="913"/>
        <end position="954"/>
    </location>
</feature>
<comment type="caution">
    <text evidence="2">The sequence shown here is derived from an EMBL/GenBank/DDBJ whole genome shotgun (WGS) entry which is preliminary data.</text>
</comment>
<dbReference type="EMBL" id="CAXKWB010104889">
    <property type="protein sequence ID" value="CAL4227779.1"/>
    <property type="molecule type" value="Genomic_DNA"/>
</dbReference>
<reference evidence="2 3" key="1">
    <citation type="submission" date="2024-05" db="EMBL/GenBank/DDBJ databases">
        <authorList>
            <person name="Wallberg A."/>
        </authorList>
    </citation>
    <scope>NUCLEOTIDE SEQUENCE [LARGE SCALE GENOMIC DNA]</scope>
</reference>
<protein>
    <submittedName>
        <fullName evidence="2">Uncharacterized protein</fullName>
    </submittedName>
</protein>
<evidence type="ECO:0000313" key="2">
    <source>
        <dbReference type="EMBL" id="CAL4227779.1"/>
    </source>
</evidence>
<accession>A0AAV2SQ36</accession>
<feature type="region of interest" description="Disordered" evidence="1">
    <location>
        <begin position="1"/>
        <end position="49"/>
    </location>
</feature>
<feature type="compositionally biased region" description="Polar residues" evidence="1">
    <location>
        <begin position="940"/>
        <end position="954"/>
    </location>
</feature>
<feature type="non-terminal residue" evidence="2">
    <location>
        <position position="1344"/>
    </location>
</feature>
<gene>
    <name evidence="2" type="ORF">MNOR_LOCUS39558</name>
</gene>